<dbReference type="PANTHER" id="PTHR35011">
    <property type="entry name" value="2,3-DIKETO-L-GULONATE TRAP TRANSPORTER SMALL PERMEASE PROTEIN YIAM"/>
    <property type="match status" value="1"/>
</dbReference>
<evidence type="ECO:0000256" key="4">
    <source>
        <dbReference type="ARBA" id="ARBA00022519"/>
    </source>
</evidence>
<evidence type="ECO:0000256" key="8">
    <source>
        <dbReference type="SAM" id="Phobius"/>
    </source>
</evidence>
<sequence length="175" mass="19429">MKSSLMLINRVIDQFNRVVGWGLAFLLLTMTVLIFWQVFARFVVGKPLFFSDEIARFAMIWLTFIGAGYAYRKGALISVDILLEYSGPRFASVLRVLVVLCSALFALIIVKYGFDLVGRVASQTAPSTRVSMMWPYMAVPLGGIVILVNSVGLLIDEVVGKEHPKQAEIQPPEVS</sequence>
<dbReference type="InterPro" id="IPR055348">
    <property type="entry name" value="DctQ"/>
</dbReference>
<comment type="caution">
    <text evidence="10">The sequence shown here is derived from an EMBL/GenBank/DDBJ whole genome shotgun (WGS) entry which is preliminary data.</text>
</comment>
<dbReference type="GO" id="GO:0022857">
    <property type="term" value="F:transmembrane transporter activity"/>
    <property type="evidence" value="ECO:0007669"/>
    <property type="project" value="TreeGrafter"/>
</dbReference>
<dbReference type="AlphaFoldDB" id="A0A0F9VMM9"/>
<dbReference type="Pfam" id="PF04290">
    <property type="entry name" value="DctQ"/>
    <property type="match status" value="1"/>
</dbReference>
<feature type="domain" description="Tripartite ATP-independent periplasmic transporters DctQ component" evidence="9">
    <location>
        <begin position="30"/>
        <end position="156"/>
    </location>
</feature>
<keyword evidence="6 8" id="KW-1133">Transmembrane helix</keyword>
<keyword evidence="7 8" id="KW-0472">Membrane</keyword>
<keyword evidence="2" id="KW-0813">Transport</keyword>
<evidence type="ECO:0000259" key="9">
    <source>
        <dbReference type="Pfam" id="PF04290"/>
    </source>
</evidence>
<dbReference type="GO" id="GO:0005886">
    <property type="term" value="C:plasma membrane"/>
    <property type="evidence" value="ECO:0007669"/>
    <property type="project" value="UniProtKB-SubCell"/>
</dbReference>
<evidence type="ECO:0000256" key="3">
    <source>
        <dbReference type="ARBA" id="ARBA00022475"/>
    </source>
</evidence>
<feature type="transmembrane region" description="Helical" evidence="8">
    <location>
        <begin position="134"/>
        <end position="155"/>
    </location>
</feature>
<protein>
    <recommendedName>
        <fullName evidence="9">Tripartite ATP-independent periplasmic transporters DctQ component domain-containing protein</fullName>
    </recommendedName>
</protein>
<dbReference type="InterPro" id="IPR007387">
    <property type="entry name" value="TRAP_DctQ"/>
</dbReference>
<evidence type="ECO:0000256" key="6">
    <source>
        <dbReference type="ARBA" id="ARBA00022989"/>
    </source>
</evidence>
<accession>A0A0F9VMM9</accession>
<evidence type="ECO:0000256" key="1">
    <source>
        <dbReference type="ARBA" id="ARBA00004429"/>
    </source>
</evidence>
<evidence type="ECO:0000256" key="5">
    <source>
        <dbReference type="ARBA" id="ARBA00022692"/>
    </source>
</evidence>
<name>A0A0F9VMM9_9ZZZZ</name>
<evidence type="ECO:0000256" key="7">
    <source>
        <dbReference type="ARBA" id="ARBA00023136"/>
    </source>
</evidence>
<gene>
    <name evidence="10" type="ORF">LCGC14_0121480</name>
</gene>
<evidence type="ECO:0000256" key="2">
    <source>
        <dbReference type="ARBA" id="ARBA00022448"/>
    </source>
</evidence>
<dbReference type="EMBL" id="LAZR01000037">
    <property type="protein sequence ID" value="KKO01163.1"/>
    <property type="molecule type" value="Genomic_DNA"/>
</dbReference>
<feature type="transmembrane region" description="Helical" evidence="8">
    <location>
        <begin position="92"/>
        <end position="114"/>
    </location>
</feature>
<proteinExistence type="predicted"/>
<keyword evidence="3" id="KW-1003">Cell membrane</keyword>
<dbReference type="PANTHER" id="PTHR35011:SF2">
    <property type="entry name" value="2,3-DIKETO-L-GULONATE TRAP TRANSPORTER SMALL PERMEASE PROTEIN YIAM"/>
    <property type="match status" value="1"/>
</dbReference>
<evidence type="ECO:0000313" key="10">
    <source>
        <dbReference type="EMBL" id="KKO01163.1"/>
    </source>
</evidence>
<dbReference type="GO" id="GO:0015740">
    <property type="term" value="P:C4-dicarboxylate transport"/>
    <property type="evidence" value="ECO:0007669"/>
    <property type="project" value="TreeGrafter"/>
</dbReference>
<reference evidence="10" key="1">
    <citation type="journal article" date="2015" name="Nature">
        <title>Complex archaea that bridge the gap between prokaryotes and eukaryotes.</title>
        <authorList>
            <person name="Spang A."/>
            <person name="Saw J.H."/>
            <person name="Jorgensen S.L."/>
            <person name="Zaremba-Niedzwiedzka K."/>
            <person name="Martijn J."/>
            <person name="Lind A.E."/>
            <person name="van Eijk R."/>
            <person name="Schleper C."/>
            <person name="Guy L."/>
            <person name="Ettema T.J."/>
        </authorList>
    </citation>
    <scope>NUCLEOTIDE SEQUENCE</scope>
</reference>
<comment type="subcellular location">
    <subcellularLocation>
        <location evidence="1">Cell inner membrane</location>
        <topology evidence="1">Multi-pass membrane protein</topology>
    </subcellularLocation>
</comment>
<feature type="transmembrane region" description="Helical" evidence="8">
    <location>
        <begin position="54"/>
        <end position="71"/>
    </location>
</feature>
<feature type="transmembrane region" description="Helical" evidence="8">
    <location>
        <begin position="21"/>
        <end position="42"/>
    </location>
</feature>
<keyword evidence="5 8" id="KW-0812">Transmembrane</keyword>
<keyword evidence="4" id="KW-0997">Cell inner membrane</keyword>
<organism evidence="10">
    <name type="scientific">marine sediment metagenome</name>
    <dbReference type="NCBI Taxonomy" id="412755"/>
    <lineage>
        <taxon>unclassified sequences</taxon>
        <taxon>metagenomes</taxon>
        <taxon>ecological metagenomes</taxon>
    </lineage>
</organism>